<protein>
    <recommendedName>
        <fullName evidence="9">Reverse transcriptase domain-containing protein</fullName>
    </recommendedName>
</protein>
<dbReference type="GO" id="GO:0008233">
    <property type="term" value="F:peptidase activity"/>
    <property type="evidence" value="ECO:0007669"/>
    <property type="project" value="UniProtKB-KW"/>
</dbReference>
<evidence type="ECO:0000256" key="1">
    <source>
        <dbReference type="ARBA" id="ARBA00022670"/>
    </source>
</evidence>
<dbReference type="FunFam" id="3.30.70.270:FF:000020">
    <property type="entry name" value="Transposon Tf2-6 polyprotein-like Protein"/>
    <property type="match status" value="1"/>
</dbReference>
<accession>A0AAQ3U312</accession>
<evidence type="ECO:0000256" key="8">
    <source>
        <dbReference type="ARBA" id="ARBA00023268"/>
    </source>
</evidence>
<dbReference type="InterPro" id="IPR050951">
    <property type="entry name" value="Retrovirus_Pol_polyprotein"/>
</dbReference>
<evidence type="ECO:0000256" key="5">
    <source>
        <dbReference type="ARBA" id="ARBA00022759"/>
    </source>
</evidence>
<dbReference type="GO" id="GO:0004519">
    <property type="term" value="F:endonuclease activity"/>
    <property type="evidence" value="ECO:0007669"/>
    <property type="project" value="UniProtKB-KW"/>
</dbReference>
<dbReference type="GO" id="GO:0006508">
    <property type="term" value="P:proteolysis"/>
    <property type="evidence" value="ECO:0007669"/>
    <property type="project" value="UniProtKB-KW"/>
</dbReference>
<reference evidence="10 11" key="1">
    <citation type="submission" date="2024-02" db="EMBL/GenBank/DDBJ databases">
        <title>High-quality chromosome-scale genome assembly of Pensacola bahiagrass (Paspalum notatum Flugge var. saurae).</title>
        <authorList>
            <person name="Vega J.M."/>
            <person name="Podio M."/>
            <person name="Orjuela J."/>
            <person name="Siena L.A."/>
            <person name="Pessino S.C."/>
            <person name="Combes M.C."/>
            <person name="Mariac C."/>
            <person name="Albertini E."/>
            <person name="Pupilli F."/>
            <person name="Ortiz J.P.A."/>
            <person name="Leblanc O."/>
        </authorList>
    </citation>
    <scope>NUCLEOTIDE SEQUENCE [LARGE SCALE GENOMIC DNA]</scope>
    <source>
        <strain evidence="10">R1</strain>
        <tissue evidence="10">Leaf</tissue>
    </source>
</reference>
<dbReference type="Pfam" id="PF00078">
    <property type="entry name" value="RVT_1"/>
    <property type="match status" value="1"/>
</dbReference>
<dbReference type="SUPFAM" id="SSF56672">
    <property type="entry name" value="DNA/RNA polymerases"/>
    <property type="match status" value="1"/>
</dbReference>
<dbReference type="Gene3D" id="3.10.20.370">
    <property type="match status" value="1"/>
</dbReference>
<dbReference type="InterPro" id="IPR041577">
    <property type="entry name" value="RT_RNaseH_2"/>
</dbReference>
<dbReference type="FunFam" id="3.10.10.10:FF:000007">
    <property type="entry name" value="Retrovirus-related Pol polyprotein from transposon 17.6-like Protein"/>
    <property type="match status" value="1"/>
</dbReference>
<keyword evidence="3" id="KW-0548">Nucleotidyltransferase</keyword>
<keyword evidence="8" id="KW-0511">Multifunctional enzyme</keyword>
<dbReference type="Gene3D" id="3.30.70.270">
    <property type="match status" value="2"/>
</dbReference>
<organism evidence="10 11">
    <name type="scientific">Paspalum notatum var. saurae</name>
    <dbReference type="NCBI Taxonomy" id="547442"/>
    <lineage>
        <taxon>Eukaryota</taxon>
        <taxon>Viridiplantae</taxon>
        <taxon>Streptophyta</taxon>
        <taxon>Embryophyta</taxon>
        <taxon>Tracheophyta</taxon>
        <taxon>Spermatophyta</taxon>
        <taxon>Magnoliopsida</taxon>
        <taxon>Liliopsida</taxon>
        <taxon>Poales</taxon>
        <taxon>Poaceae</taxon>
        <taxon>PACMAD clade</taxon>
        <taxon>Panicoideae</taxon>
        <taxon>Andropogonodae</taxon>
        <taxon>Paspaleae</taxon>
        <taxon>Paspalinae</taxon>
        <taxon>Paspalum</taxon>
    </lineage>
</organism>
<dbReference type="CDD" id="cd01647">
    <property type="entry name" value="RT_LTR"/>
    <property type="match status" value="1"/>
</dbReference>
<dbReference type="PROSITE" id="PS50878">
    <property type="entry name" value="RT_POL"/>
    <property type="match status" value="1"/>
</dbReference>
<gene>
    <name evidence="10" type="ORF">U9M48_030425</name>
</gene>
<evidence type="ECO:0000256" key="4">
    <source>
        <dbReference type="ARBA" id="ARBA00022722"/>
    </source>
</evidence>
<dbReference type="Proteomes" id="UP001341281">
    <property type="component" value="Chromosome 07"/>
</dbReference>
<keyword evidence="5" id="KW-0255">Endonuclease</keyword>
<dbReference type="PANTHER" id="PTHR37984:SF5">
    <property type="entry name" value="PROTEIN NYNRIN-LIKE"/>
    <property type="match status" value="1"/>
</dbReference>
<dbReference type="InterPro" id="IPR000477">
    <property type="entry name" value="RT_dom"/>
</dbReference>
<dbReference type="InterPro" id="IPR043502">
    <property type="entry name" value="DNA/RNA_pol_sf"/>
</dbReference>
<sequence>MLARGIIRRSTSAFSSPVLLVKKSDASWCFCVDYRALNAQTVRDTFPIPVVDKLLDELHGALFFTKLDLRSGYHQVRMFPDNVHKTAFRTHDGLYEFLVMPFGLTNAPATFQALMNEVLRPFLRRFVLVFFDDIVIYSSTWSEHLQHVRAVFQALRAHSLVLKRSKCHFGITYLGHLISSNRVAMDAGKVRAMLDWPDPCSVRALRGFLGLAGYYRMYVRDYGAIAAPLTQLLRKEAFAWSPEATDAFQQLKTALTTAPVLALPDFTKPFIVECDASGAGCGAVLHQGAGPVVFFSRPLAPRHQGLATYERELIRLVQAVRHWRPYLWGRTFQVKTDHYSLKFLLDQRLATIPQHHWVSKLLGFDFSVEYKLGRNNIVADALSRRNAEVLNVMAISGPRFDIVRDLQQAAPLSRLAARGRSAARGGERCYVGPQV</sequence>
<feature type="domain" description="Reverse transcriptase" evidence="9">
    <location>
        <begin position="2"/>
        <end position="213"/>
    </location>
</feature>
<keyword evidence="6" id="KW-0378">Hydrolase</keyword>
<evidence type="ECO:0000256" key="3">
    <source>
        <dbReference type="ARBA" id="ARBA00022695"/>
    </source>
</evidence>
<name>A0AAQ3U312_PASNO</name>
<dbReference type="GO" id="GO:0003964">
    <property type="term" value="F:RNA-directed DNA polymerase activity"/>
    <property type="evidence" value="ECO:0007669"/>
    <property type="project" value="UniProtKB-KW"/>
</dbReference>
<dbReference type="EMBL" id="CP144751">
    <property type="protein sequence ID" value="WVZ83259.1"/>
    <property type="molecule type" value="Genomic_DNA"/>
</dbReference>
<evidence type="ECO:0000313" key="10">
    <source>
        <dbReference type="EMBL" id="WVZ83259.1"/>
    </source>
</evidence>
<keyword evidence="7" id="KW-0695">RNA-directed DNA polymerase</keyword>
<evidence type="ECO:0000256" key="6">
    <source>
        <dbReference type="ARBA" id="ARBA00022801"/>
    </source>
</evidence>
<dbReference type="CDD" id="cd09274">
    <property type="entry name" value="RNase_HI_RT_Ty3"/>
    <property type="match status" value="1"/>
</dbReference>
<evidence type="ECO:0000313" key="11">
    <source>
        <dbReference type="Proteomes" id="UP001341281"/>
    </source>
</evidence>
<dbReference type="Gene3D" id="3.10.10.10">
    <property type="entry name" value="HIV Type 1 Reverse Transcriptase, subunit A, domain 1"/>
    <property type="match status" value="1"/>
</dbReference>
<keyword evidence="11" id="KW-1185">Reference proteome</keyword>
<dbReference type="Pfam" id="PF17919">
    <property type="entry name" value="RT_RNaseH_2"/>
    <property type="match status" value="1"/>
</dbReference>
<proteinExistence type="predicted"/>
<evidence type="ECO:0000256" key="7">
    <source>
        <dbReference type="ARBA" id="ARBA00022918"/>
    </source>
</evidence>
<evidence type="ECO:0000256" key="2">
    <source>
        <dbReference type="ARBA" id="ARBA00022679"/>
    </source>
</evidence>
<dbReference type="AlphaFoldDB" id="A0AAQ3U312"/>
<dbReference type="InterPro" id="IPR043128">
    <property type="entry name" value="Rev_trsase/Diguanyl_cyclase"/>
</dbReference>
<dbReference type="PANTHER" id="PTHR37984">
    <property type="entry name" value="PROTEIN CBG26694"/>
    <property type="match status" value="1"/>
</dbReference>
<evidence type="ECO:0000259" key="9">
    <source>
        <dbReference type="PROSITE" id="PS50878"/>
    </source>
</evidence>
<keyword evidence="1" id="KW-0645">Protease</keyword>
<keyword evidence="2" id="KW-0808">Transferase</keyword>
<keyword evidence="4" id="KW-0540">Nuclease</keyword>